<feature type="chain" id="PRO_5039049715" evidence="1">
    <location>
        <begin position="23"/>
        <end position="138"/>
    </location>
</feature>
<evidence type="ECO:0000313" key="3">
    <source>
        <dbReference type="Proteomes" id="UP000823964"/>
    </source>
</evidence>
<dbReference type="EMBL" id="DXFQ01000133">
    <property type="protein sequence ID" value="HIX20366.1"/>
    <property type="molecule type" value="Genomic_DNA"/>
</dbReference>
<dbReference type="AlphaFoldDB" id="A0A9D1VC15"/>
<feature type="signal peptide" evidence="1">
    <location>
        <begin position="1"/>
        <end position="22"/>
    </location>
</feature>
<protein>
    <submittedName>
        <fullName evidence="2">Uncharacterized protein</fullName>
    </submittedName>
</protein>
<accession>A0A9D1VC15</accession>
<name>A0A9D1VC15_9BACT</name>
<dbReference type="Proteomes" id="UP000823964">
    <property type="component" value="Unassembled WGS sequence"/>
</dbReference>
<reference evidence="2" key="2">
    <citation type="submission" date="2021-04" db="EMBL/GenBank/DDBJ databases">
        <authorList>
            <person name="Gilroy R."/>
        </authorList>
    </citation>
    <scope>NUCLEOTIDE SEQUENCE</scope>
    <source>
        <strain evidence="2">14975</strain>
    </source>
</reference>
<comment type="caution">
    <text evidence="2">The sequence shown here is derived from an EMBL/GenBank/DDBJ whole genome shotgun (WGS) entry which is preliminary data.</text>
</comment>
<evidence type="ECO:0000313" key="2">
    <source>
        <dbReference type="EMBL" id="HIX20366.1"/>
    </source>
</evidence>
<gene>
    <name evidence="2" type="ORF">H9862_07180</name>
</gene>
<organism evidence="2 3">
    <name type="scientific">Candidatus Akkermansia intestinigallinarum</name>
    <dbReference type="NCBI Taxonomy" id="2838431"/>
    <lineage>
        <taxon>Bacteria</taxon>
        <taxon>Pseudomonadati</taxon>
        <taxon>Verrucomicrobiota</taxon>
        <taxon>Verrucomicrobiia</taxon>
        <taxon>Verrucomicrobiales</taxon>
        <taxon>Akkermansiaceae</taxon>
        <taxon>Akkermansia</taxon>
    </lineage>
</organism>
<sequence>MKSLPIVAWAALVPLAAPLSTAAEQLSPEIEEAMESFCALPAKLLPVLSSVTDKATADAAAEPLYRELSGVYEVCDAMRGIRQLTPEQSALVRKRYEMRMRTEWGKLYEQIFRLQRAQCYYSTAFNKQFQTLIMMLEQ</sequence>
<proteinExistence type="predicted"/>
<keyword evidence="1" id="KW-0732">Signal</keyword>
<reference evidence="2" key="1">
    <citation type="journal article" date="2021" name="PeerJ">
        <title>Extensive microbial diversity within the chicken gut microbiome revealed by metagenomics and culture.</title>
        <authorList>
            <person name="Gilroy R."/>
            <person name="Ravi A."/>
            <person name="Getino M."/>
            <person name="Pursley I."/>
            <person name="Horton D.L."/>
            <person name="Alikhan N.F."/>
            <person name="Baker D."/>
            <person name="Gharbi K."/>
            <person name="Hall N."/>
            <person name="Watson M."/>
            <person name="Adriaenssens E.M."/>
            <person name="Foster-Nyarko E."/>
            <person name="Jarju S."/>
            <person name="Secka A."/>
            <person name="Antonio M."/>
            <person name="Oren A."/>
            <person name="Chaudhuri R.R."/>
            <person name="La Ragione R."/>
            <person name="Hildebrand F."/>
            <person name="Pallen M.J."/>
        </authorList>
    </citation>
    <scope>NUCLEOTIDE SEQUENCE</scope>
    <source>
        <strain evidence="2">14975</strain>
    </source>
</reference>
<evidence type="ECO:0000256" key="1">
    <source>
        <dbReference type="SAM" id="SignalP"/>
    </source>
</evidence>